<feature type="transmembrane region" description="Helical" evidence="1">
    <location>
        <begin position="143"/>
        <end position="163"/>
    </location>
</feature>
<feature type="transmembrane region" description="Helical" evidence="1">
    <location>
        <begin position="102"/>
        <end position="123"/>
    </location>
</feature>
<keyword evidence="1" id="KW-0472">Membrane</keyword>
<comment type="caution">
    <text evidence="2">The sequence shown here is derived from an EMBL/GenBank/DDBJ whole genome shotgun (WGS) entry which is preliminary data.</text>
</comment>
<reference evidence="2" key="1">
    <citation type="submission" date="2020-08" db="EMBL/GenBank/DDBJ databases">
        <title>Ramlibacter sp. USB13 16S ribosomal RNA gene genome sequencing and assembly.</title>
        <authorList>
            <person name="Kang M."/>
        </authorList>
    </citation>
    <scope>NUCLEOTIDE SEQUENCE</scope>
    <source>
        <strain evidence="2">USB13</strain>
    </source>
</reference>
<evidence type="ECO:0000313" key="2">
    <source>
        <dbReference type="EMBL" id="MBC5781324.1"/>
    </source>
</evidence>
<gene>
    <name evidence="2" type="ORF">H8N03_00110</name>
</gene>
<name>A0A923MNI2_9BURK</name>
<keyword evidence="1" id="KW-1133">Transmembrane helix</keyword>
<sequence length="165" mass="17458">MNPIAEDLTRTVLLGLMATAVMDLWLLLLERLGIPTLDFALIGRWVGHLARGRIAHASIARAEPVAGERALGWITHYLTGVAFAAVLVAVQGTGFTRDPSLLPALAVGIATVAAPWFVMQPAMGAGIAASRTPTPWKNRLRSLANHTVFGGGLYLAAAGIAWISR</sequence>
<dbReference type="EMBL" id="JACORT010000001">
    <property type="protein sequence ID" value="MBC5781324.1"/>
    <property type="molecule type" value="Genomic_DNA"/>
</dbReference>
<accession>A0A923MNI2</accession>
<protein>
    <submittedName>
        <fullName evidence="2">DUF2938 domain-containing protein</fullName>
    </submittedName>
</protein>
<feature type="transmembrane region" description="Helical" evidence="1">
    <location>
        <begin position="12"/>
        <end position="29"/>
    </location>
</feature>
<dbReference type="AlphaFoldDB" id="A0A923MNI2"/>
<keyword evidence="1" id="KW-0812">Transmembrane</keyword>
<organism evidence="2 3">
    <name type="scientific">Ramlibacter cellulosilyticus</name>
    <dbReference type="NCBI Taxonomy" id="2764187"/>
    <lineage>
        <taxon>Bacteria</taxon>
        <taxon>Pseudomonadati</taxon>
        <taxon>Pseudomonadota</taxon>
        <taxon>Betaproteobacteria</taxon>
        <taxon>Burkholderiales</taxon>
        <taxon>Comamonadaceae</taxon>
        <taxon>Ramlibacter</taxon>
    </lineage>
</organism>
<proteinExistence type="predicted"/>
<evidence type="ECO:0000313" key="3">
    <source>
        <dbReference type="Proteomes" id="UP000608513"/>
    </source>
</evidence>
<dbReference type="RefSeq" id="WP_187074091.1">
    <property type="nucleotide sequence ID" value="NZ_JACORT010000001.1"/>
</dbReference>
<keyword evidence="3" id="KW-1185">Reference proteome</keyword>
<dbReference type="Pfam" id="PF11158">
    <property type="entry name" value="DUF2938"/>
    <property type="match status" value="1"/>
</dbReference>
<feature type="transmembrane region" description="Helical" evidence="1">
    <location>
        <begin position="70"/>
        <end position="90"/>
    </location>
</feature>
<dbReference type="InterPro" id="IPR021329">
    <property type="entry name" value="DUF2938"/>
</dbReference>
<evidence type="ECO:0000256" key="1">
    <source>
        <dbReference type="SAM" id="Phobius"/>
    </source>
</evidence>
<dbReference type="Proteomes" id="UP000608513">
    <property type="component" value="Unassembled WGS sequence"/>
</dbReference>